<dbReference type="InterPro" id="IPR012132">
    <property type="entry name" value="GMC_OxRdtase"/>
</dbReference>
<keyword evidence="3 6" id="KW-0285">Flavoprotein</keyword>
<dbReference type="InterPro" id="IPR000172">
    <property type="entry name" value="GMC_OxRdtase_N"/>
</dbReference>
<dbReference type="AlphaFoldDB" id="A0A5E4R1G5"/>
<feature type="binding site" evidence="5">
    <location>
        <begin position="161"/>
        <end position="164"/>
    </location>
    <ligand>
        <name>FAD</name>
        <dbReference type="ChEBI" id="CHEBI:57692"/>
    </ligand>
</feature>
<evidence type="ECO:0000256" key="5">
    <source>
        <dbReference type="PIRSR" id="PIRSR000137-2"/>
    </source>
</evidence>
<feature type="domain" description="Glucose-methanol-choline oxidoreductase N-terminal" evidence="7">
    <location>
        <begin position="151"/>
        <end position="174"/>
    </location>
</feature>
<dbReference type="GO" id="GO:0050660">
    <property type="term" value="F:flavin adenine dinucleotide binding"/>
    <property type="evidence" value="ECO:0007669"/>
    <property type="project" value="InterPro"/>
</dbReference>
<accession>A0A5E4R1G5</accession>
<gene>
    <name evidence="9" type="ORF">LSINAPIS_LOCUS14254</name>
</gene>
<proteinExistence type="inferred from homology"/>
<dbReference type="Pfam" id="PF05199">
    <property type="entry name" value="GMC_oxred_C"/>
    <property type="match status" value="1"/>
</dbReference>
<evidence type="ECO:0000256" key="1">
    <source>
        <dbReference type="ARBA" id="ARBA00001974"/>
    </source>
</evidence>
<feature type="domain" description="Glucose-methanol-choline oxidoreductase N-terminal" evidence="8">
    <location>
        <begin position="336"/>
        <end position="350"/>
    </location>
</feature>
<evidence type="ECO:0000259" key="7">
    <source>
        <dbReference type="PROSITE" id="PS00623"/>
    </source>
</evidence>
<dbReference type="Pfam" id="PF00732">
    <property type="entry name" value="GMC_oxred_N"/>
    <property type="match status" value="1"/>
</dbReference>
<organism evidence="9 10">
    <name type="scientific">Leptidea sinapis</name>
    <dbReference type="NCBI Taxonomy" id="189913"/>
    <lineage>
        <taxon>Eukaryota</taxon>
        <taxon>Metazoa</taxon>
        <taxon>Ecdysozoa</taxon>
        <taxon>Arthropoda</taxon>
        <taxon>Hexapoda</taxon>
        <taxon>Insecta</taxon>
        <taxon>Pterygota</taxon>
        <taxon>Neoptera</taxon>
        <taxon>Endopterygota</taxon>
        <taxon>Lepidoptera</taxon>
        <taxon>Glossata</taxon>
        <taxon>Ditrysia</taxon>
        <taxon>Papilionoidea</taxon>
        <taxon>Pieridae</taxon>
        <taxon>Dismorphiinae</taxon>
        <taxon>Leptidea</taxon>
    </lineage>
</organism>
<dbReference type="SUPFAM" id="SSF51905">
    <property type="entry name" value="FAD/NAD(P)-binding domain"/>
    <property type="match status" value="1"/>
</dbReference>
<evidence type="ECO:0000256" key="3">
    <source>
        <dbReference type="ARBA" id="ARBA00022630"/>
    </source>
</evidence>
<dbReference type="SUPFAM" id="SSF54373">
    <property type="entry name" value="FAD-linked reductases, C-terminal domain"/>
    <property type="match status" value="1"/>
</dbReference>
<keyword evidence="10" id="KW-1185">Reference proteome</keyword>
<dbReference type="InterPro" id="IPR007867">
    <property type="entry name" value="GMC_OxRtase_C"/>
</dbReference>
<evidence type="ECO:0000313" key="10">
    <source>
        <dbReference type="Proteomes" id="UP000324832"/>
    </source>
</evidence>
<evidence type="ECO:0000259" key="8">
    <source>
        <dbReference type="PROSITE" id="PS00624"/>
    </source>
</evidence>
<evidence type="ECO:0000256" key="2">
    <source>
        <dbReference type="ARBA" id="ARBA00010790"/>
    </source>
</evidence>
<comment type="cofactor">
    <cofactor evidence="1 5">
        <name>FAD</name>
        <dbReference type="ChEBI" id="CHEBI:57692"/>
    </cofactor>
</comment>
<dbReference type="PROSITE" id="PS00624">
    <property type="entry name" value="GMC_OXRED_2"/>
    <property type="match status" value="1"/>
</dbReference>
<evidence type="ECO:0000256" key="6">
    <source>
        <dbReference type="RuleBase" id="RU003968"/>
    </source>
</evidence>
<protein>
    <recommendedName>
        <fullName evidence="7 8">Glucose-methanol-choline oxidoreductase N-terminal domain-containing protein</fullName>
    </recommendedName>
</protein>
<name>A0A5E4R1G5_9NEOP</name>
<dbReference type="Gene3D" id="3.30.560.10">
    <property type="entry name" value="Glucose Oxidase, domain 3"/>
    <property type="match status" value="1"/>
</dbReference>
<dbReference type="Proteomes" id="UP000324832">
    <property type="component" value="Unassembled WGS sequence"/>
</dbReference>
<comment type="similarity">
    <text evidence="2 6">Belongs to the GMC oxidoreductase family.</text>
</comment>
<dbReference type="PANTHER" id="PTHR11552">
    <property type="entry name" value="GLUCOSE-METHANOL-CHOLINE GMC OXIDOREDUCTASE"/>
    <property type="match status" value="1"/>
</dbReference>
<evidence type="ECO:0000256" key="4">
    <source>
        <dbReference type="ARBA" id="ARBA00022827"/>
    </source>
</evidence>
<dbReference type="PROSITE" id="PS00623">
    <property type="entry name" value="GMC_OXRED_1"/>
    <property type="match status" value="1"/>
</dbReference>
<sequence>MTKVKGKQTDRGWVTDLQMGLQNKYISSANNISATTGSAPEIFSAALNFFAASQCLLSERFQPDIIKDRETFDFIIIGAGSAGSVVANRLSEVNHWNILLLEAGPDPPIESLIPRFDSTLYGSDYDWKYLMKRGDDSSLGFIGERVPWPRGKMLGGSSSINGMVYMRGKSGDYQRWVDAGNPSWTPQNTLFYFNKAENFQDRELLKNPYISYYYGHDGPLIIDTFNSSFSDITEPLLDSRNRIGFEKVDDLNTAPIPNNLGVAGVFRATAANGQRQSTYEAYIKPARHRKNLKIIINTFATKILIDSDLRAYGVEVNVSGKIINIYASREVILSAGSINTPQLLMLSGVGPQEHLEDIGIETKLNLPGVGKNLQDHIYVPIPIFGDEPGPEDKGKMYFDAIRYLYDRSGYLGELSFLAIRMLFIQFQSHLTFYFQNSTELKSLFKSYKESAQKSLLESNKNKALYLFSFHLLHPFSKGSIYLNSSDPYDYPVIDGNFFSDRRDLESSTEGIRLLTRIIETPYFRSINAF</sequence>
<dbReference type="EMBL" id="FZQP02006870">
    <property type="protein sequence ID" value="VVD04516.1"/>
    <property type="molecule type" value="Genomic_DNA"/>
</dbReference>
<keyword evidence="4 5" id="KW-0274">FAD</keyword>
<dbReference type="Gene3D" id="3.50.50.60">
    <property type="entry name" value="FAD/NAD(P)-binding domain"/>
    <property type="match status" value="1"/>
</dbReference>
<dbReference type="PANTHER" id="PTHR11552:SF147">
    <property type="entry name" value="CHOLINE DEHYDROGENASE, MITOCHONDRIAL"/>
    <property type="match status" value="1"/>
</dbReference>
<dbReference type="GO" id="GO:0016614">
    <property type="term" value="F:oxidoreductase activity, acting on CH-OH group of donors"/>
    <property type="evidence" value="ECO:0007669"/>
    <property type="project" value="InterPro"/>
</dbReference>
<reference evidence="9 10" key="1">
    <citation type="submission" date="2017-07" db="EMBL/GenBank/DDBJ databases">
        <authorList>
            <person name="Talla V."/>
            <person name="Backstrom N."/>
        </authorList>
    </citation>
    <scope>NUCLEOTIDE SEQUENCE [LARGE SCALE GENOMIC DNA]</scope>
</reference>
<dbReference type="InterPro" id="IPR036188">
    <property type="entry name" value="FAD/NAD-bd_sf"/>
</dbReference>
<evidence type="ECO:0000313" key="9">
    <source>
        <dbReference type="EMBL" id="VVD04516.1"/>
    </source>
</evidence>
<dbReference type="PIRSF" id="PIRSF000137">
    <property type="entry name" value="Alcohol_oxidase"/>
    <property type="match status" value="1"/>
</dbReference>